<protein>
    <submittedName>
        <fullName evidence="1">Uncharacterized protein</fullName>
    </submittedName>
</protein>
<dbReference type="EMBL" id="JXTB01000322">
    <property type="protein sequence ID" value="PON45909.1"/>
    <property type="molecule type" value="Genomic_DNA"/>
</dbReference>
<sequence>MSMKTKLFINSILGSDLYTIVYSMDRVIQANGEKSLMLDECNI</sequence>
<evidence type="ECO:0000313" key="1">
    <source>
        <dbReference type="EMBL" id="PON45909.1"/>
    </source>
</evidence>
<accession>A0A2P5BAU1</accession>
<gene>
    <name evidence="1" type="ORF">PanWU01x14_255810</name>
</gene>
<dbReference type="Proteomes" id="UP000237105">
    <property type="component" value="Unassembled WGS sequence"/>
</dbReference>
<proteinExistence type="predicted"/>
<reference evidence="2" key="1">
    <citation type="submission" date="2016-06" db="EMBL/GenBank/DDBJ databases">
        <title>Parallel loss of symbiosis genes in relatives of nitrogen-fixing non-legume Parasponia.</title>
        <authorList>
            <person name="Van Velzen R."/>
            <person name="Holmer R."/>
            <person name="Bu F."/>
            <person name="Rutten L."/>
            <person name="Van Zeijl A."/>
            <person name="Liu W."/>
            <person name="Santuari L."/>
            <person name="Cao Q."/>
            <person name="Sharma T."/>
            <person name="Shen D."/>
            <person name="Roswanjaya Y."/>
            <person name="Wardhani T."/>
            <person name="Kalhor M.S."/>
            <person name="Jansen J."/>
            <person name="Van den Hoogen J."/>
            <person name="Gungor B."/>
            <person name="Hartog M."/>
            <person name="Hontelez J."/>
            <person name="Verver J."/>
            <person name="Yang W.-C."/>
            <person name="Schijlen E."/>
            <person name="Repin R."/>
            <person name="Schilthuizen M."/>
            <person name="Schranz E."/>
            <person name="Heidstra R."/>
            <person name="Miyata K."/>
            <person name="Fedorova E."/>
            <person name="Kohlen W."/>
            <person name="Bisseling T."/>
            <person name="Smit S."/>
            <person name="Geurts R."/>
        </authorList>
    </citation>
    <scope>NUCLEOTIDE SEQUENCE [LARGE SCALE GENOMIC DNA]</scope>
    <source>
        <strain evidence="2">cv. WU1-14</strain>
    </source>
</reference>
<dbReference type="AlphaFoldDB" id="A0A2P5BAU1"/>
<keyword evidence="2" id="KW-1185">Reference proteome</keyword>
<evidence type="ECO:0000313" key="2">
    <source>
        <dbReference type="Proteomes" id="UP000237105"/>
    </source>
</evidence>
<organism evidence="1 2">
    <name type="scientific">Parasponia andersonii</name>
    <name type="common">Sponia andersonii</name>
    <dbReference type="NCBI Taxonomy" id="3476"/>
    <lineage>
        <taxon>Eukaryota</taxon>
        <taxon>Viridiplantae</taxon>
        <taxon>Streptophyta</taxon>
        <taxon>Embryophyta</taxon>
        <taxon>Tracheophyta</taxon>
        <taxon>Spermatophyta</taxon>
        <taxon>Magnoliopsida</taxon>
        <taxon>eudicotyledons</taxon>
        <taxon>Gunneridae</taxon>
        <taxon>Pentapetalae</taxon>
        <taxon>rosids</taxon>
        <taxon>fabids</taxon>
        <taxon>Rosales</taxon>
        <taxon>Cannabaceae</taxon>
        <taxon>Parasponia</taxon>
    </lineage>
</organism>
<name>A0A2P5BAU1_PARAD</name>
<comment type="caution">
    <text evidence="1">The sequence shown here is derived from an EMBL/GenBank/DDBJ whole genome shotgun (WGS) entry which is preliminary data.</text>
</comment>